<proteinExistence type="predicted"/>
<dbReference type="Proteomes" id="UP000030732">
    <property type="component" value="Segment"/>
</dbReference>
<accession>A0A0A8WFI1</accession>
<dbReference type="KEGG" id="vg:26646739"/>
<dbReference type="OrthoDB" id="10160at10239"/>
<evidence type="ECO:0000313" key="2">
    <source>
        <dbReference type="Proteomes" id="UP000030732"/>
    </source>
</evidence>
<dbReference type="RefSeq" id="YP_009195795.1">
    <property type="nucleotide sequence ID" value="NC_028764.1"/>
</dbReference>
<evidence type="ECO:0000313" key="1">
    <source>
        <dbReference type="EMBL" id="CEK40660.1"/>
    </source>
</evidence>
<reference evidence="1 2" key="1">
    <citation type="submission" date="2014-12" db="EMBL/GenBank/DDBJ databases">
        <title>Whole Genome Sequence and Molecular Characterization of Siphoviridae / Myoviridae Phage Infecting Clostridium difficile.</title>
        <authorList>
            <person name="Monot M."/>
        </authorList>
    </citation>
    <scope>NUCLEOTIDE SEQUENCE [LARGE SCALE GENOMIC DNA]</scope>
</reference>
<keyword evidence="2" id="KW-1185">Reference proteome</keyword>
<dbReference type="EMBL" id="LN681539">
    <property type="protein sequence ID" value="CEK40660.1"/>
    <property type="molecule type" value="Genomic_DNA"/>
</dbReference>
<protein>
    <submittedName>
        <fullName evidence="1">Uncharacterized protein</fullName>
    </submittedName>
</protein>
<name>A0A0A8WFI1_9CAUD</name>
<sequence>MAYENGTDFIDYFPDCIEKYKEDNKIFEKAILLLNLYMQKPTWPHCVNEYKSQAEKILGEDPEFIGKYGIQLRKFYDEDENAKVSKEFKNDLYNFSKSTYDILDNVYFSKSHPFNLSSIYSTSRDDDFIIKIFRYDNNFLELEMSKREVESLINYLSDLLKEE</sequence>
<organism evidence="1 2">
    <name type="scientific">Clostridium phage phiCD505</name>
    <dbReference type="NCBI Taxonomy" id="1582154"/>
    <lineage>
        <taxon>Viruses</taxon>
        <taxon>Duplodnaviria</taxon>
        <taxon>Heunggongvirae</taxon>
        <taxon>Uroviricota</taxon>
        <taxon>Caudoviricetes</taxon>
        <taxon>Colneyvirus</taxon>
        <taxon>Colneyvirus CD505</taxon>
    </lineage>
</organism>
<dbReference type="GeneID" id="26646739"/>
<gene>
    <name evidence="1" type="ORF">PHICD505_20035</name>
</gene>